<feature type="domain" description="N-acetyltransferase" evidence="1">
    <location>
        <begin position="1"/>
        <end position="164"/>
    </location>
</feature>
<gene>
    <name evidence="2" type="ORF">VXJ25_04210</name>
</gene>
<dbReference type="Proteomes" id="UP001332931">
    <property type="component" value="Unassembled WGS sequence"/>
</dbReference>
<proteinExistence type="predicted"/>
<name>A0ABU7R9C3_9ACTN</name>
<dbReference type="Gene3D" id="3.40.630.30">
    <property type="match status" value="1"/>
</dbReference>
<keyword evidence="3" id="KW-1185">Reference proteome</keyword>
<dbReference type="InterPro" id="IPR000182">
    <property type="entry name" value="GNAT_dom"/>
</dbReference>
<dbReference type="PROSITE" id="PS51186">
    <property type="entry name" value="GNAT"/>
    <property type="match status" value="1"/>
</dbReference>
<evidence type="ECO:0000313" key="2">
    <source>
        <dbReference type="EMBL" id="MEE6147198.1"/>
    </source>
</evidence>
<reference evidence="2 3" key="1">
    <citation type="submission" date="2024-01" db="EMBL/GenBank/DDBJ databases">
        <title>Description of Olsenella sp. nov., isolated from pig feces.</title>
        <authorList>
            <person name="Chang Y.-H."/>
        </authorList>
    </citation>
    <scope>NUCLEOTIDE SEQUENCE [LARGE SCALE GENOMIC DNA]</scope>
    <source>
        <strain evidence="2 3">YH-ols2223</strain>
    </source>
</reference>
<dbReference type="EMBL" id="JAZGJQ010000003">
    <property type="protein sequence ID" value="MEE6147198.1"/>
    <property type="molecule type" value="Genomic_DNA"/>
</dbReference>
<comment type="caution">
    <text evidence="2">The sequence shown here is derived from an EMBL/GenBank/DDBJ whole genome shotgun (WGS) entry which is preliminary data.</text>
</comment>
<organism evidence="2 3">
    <name type="scientific">Olsenella absiana</name>
    <dbReference type="NCBI Taxonomy" id="3115222"/>
    <lineage>
        <taxon>Bacteria</taxon>
        <taxon>Bacillati</taxon>
        <taxon>Actinomycetota</taxon>
        <taxon>Coriobacteriia</taxon>
        <taxon>Coriobacteriales</taxon>
        <taxon>Atopobiaceae</taxon>
        <taxon>Olsenella</taxon>
    </lineage>
</organism>
<sequence length="168" mass="18800">MRIRKATEAEISSCVELYEVARGYMRANGNHVQWTGGYPSLETARHDFEQGHLYVCEEDGSLLACFTFFLGPDPAYARIEDGAWINDDPYWVMRRIAVGVQGRGVGSFCLHWIKEQCDNARADTHELNAAMQAVFVKCGFARCGTIYTAEGSPRVAYQYVATEARLAS</sequence>
<dbReference type="InterPro" id="IPR016181">
    <property type="entry name" value="Acyl_CoA_acyltransferase"/>
</dbReference>
<keyword evidence="2" id="KW-0012">Acyltransferase</keyword>
<evidence type="ECO:0000259" key="1">
    <source>
        <dbReference type="PROSITE" id="PS51186"/>
    </source>
</evidence>
<dbReference type="SUPFAM" id="SSF55729">
    <property type="entry name" value="Acyl-CoA N-acyltransferases (Nat)"/>
    <property type="match status" value="1"/>
</dbReference>
<evidence type="ECO:0000313" key="3">
    <source>
        <dbReference type="Proteomes" id="UP001332931"/>
    </source>
</evidence>
<dbReference type="GO" id="GO:0016746">
    <property type="term" value="F:acyltransferase activity"/>
    <property type="evidence" value="ECO:0007669"/>
    <property type="project" value="UniProtKB-KW"/>
</dbReference>
<dbReference type="RefSeq" id="WP_330957964.1">
    <property type="nucleotide sequence ID" value="NZ_JAZGJQ010000003.1"/>
</dbReference>
<keyword evidence="2" id="KW-0808">Transferase</keyword>
<protein>
    <submittedName>
        <fullName evidence="2">GNAT family N-acetyltransferase</fullName>
        <ecNumber evidence="2">2.3.1.-</ecNumber>
    </submittedName>
</protein>
<accession>A0ABU7R9C3</accession>
<dbReference type="EC" id="2.3.1.-" evidence="2"/>
<dbReference type="Pfam" id="PF00583">
    <property type="entry name" value="Acetyltransf_1"/>
    <property type="match status" value="1"/>
</dbReference>